<reference evidence="1" key="1">
    <citation type="submission" date="2020-07" db="EMBL/GenBank/DDBJ databases">
        <title>Multicomponent nature underlies the extraordinary mechanical properties of spider dragline silk.</title>
        <authorList>
            <person name="Kono N."/>
            <person name="Nakamura H."/>
            <person name="Mori M."/>
            <person name="Yoshida Y."/>
            <person name="Ohtoshi R."/>
            <person name="Malay A.D."/>
            <person name="Moran D.A.P."/>
            <person name="Tomita M."/>
            <person name="Numata K."/>
            <person name="Arakawa K."/>
        </authorList>
    </citation>
    <scope>NUCLEOTIDE SEQUENCE</scope>
</reference>
<evidence type="ECO:0000313" key="2">
    <source>
        <dbReference type="Proteomes" id="UP000887116"/>
    </source>
</evidence>
<name>A0A8X6F4T8_TRICU</name>
<dbReference type="Proteomes" id="UP000887116">
    <property type="component" value="Unassembled WGS sequence"/>
</dbReference>
<proteinExistence type="predicted"/>
<comment type="caution">
    <text evidence="1">The sequence shown here is derived from an EMBL/GenBank/DDBJ whole genome shotgun (WGS) entry which is preliminary data.</text>
</comment>
<gene>
    <name evidence="1" type="ORF">TNCT_566241</name>
</gene>
<protein>
    <submittedName>
        <fullName evidence="1">Uncharacterized protein</fullName>
    </submittedName>
</protein>
<accession>A0A8X6F4T8</accession>
<evidence type="ECO:0000313" key="1">
    <source>
        <dbReference type="EMBL" id="GFQ69686.1"/>
    </source>
</evidence>
<dbReference type="AlphaFoldDB" id="A0A8X6F4T8"/>
<sequence length="82" mass="9533">MSFSGYIWPQRDLRDSGGLTEGHRCIAFHCDCKCVRNARYVFQSIRQTLLRRCRTCITAFGGIFRHLLLSTDAKKNLALFYK</sequence>
<organism evidence="1 2">
    <name type="scientific">Trichonephila clavata</name>
    <name type="common">Joro spider</name>
    <name type="synonym">Nephila clavata</name>
    <dbReference type="NCBI Taxonomy" id="2740835"/>
    <lineage>
        <taxon>Eukaryota</taxon>
        <taxon>Metazoa</taxon>
        <taxon>Ecdysozoa</taxon>
        <taxon>Arthropoda</taxon>
        <taxon>Chelicerata</taxon>
        <taxon>Arachnida</taxon>
        <taxon>Araneae</taxon>
        <taxon>Araneomorphae</taxon>
        <taxon>Entelegynae</taxon>
        <taxon>Araneoidea</taxon>
        <taxon>Nephilidae</taxon>
        <taxon>Trichonephila</taxon>
    </lineage>
</organism>
<keyword evidence="2" id="KW-1185">Reference proteome</keyword>
<dbReference type="EMBL" id="BMAO01010820">
    <property type="protein sequence ID" value="GFQ69686.1"/>
    <property type="molecule type" value="Genomic_DNA"/>
</dbReference>